<gene>
    <name evidence="6" type="ORF">SAMN02745245_00523</name>
</gene>
<evidence type="ECO:0000256" key="4">
    <source>
        <dbReference type="ARBA" id="ARBA00023163"/>
    </source>
</evidence>
<evidence type="ECO:0000256" key="2">
    <source>
        <dbReference type="ARBA" id="ARBA00023015"/>
    </source>
</evidence>
<dbReference type="InterPro" id="IPR036388">
    <property type="entry name" value="WH-like_DNA-bd_sf"/>
</dbReference>
<reference evidence="6 7" key="1">
    <citation type="submission" date="2016-11" db="EMBL/GenBank/DDBJ databases">
        <authorList>
            <person name="Jaros S."/>
            <person name="Januszkiewicz K."/>
            <person name="Wedrychowicz H."/>
        </authorList>
    </citation>
    <scope>NUCLEOTIDE SEQUENCE [LARGE SCALE GENOMIC DNA]</scope>
    <source>
        <strain evidence="6 7">DSM 21120</strain>
    </source>
</reference>
<dbReference type="AlphaFoldDB" id="A0A1M5Q6R2"/>
<name>A0A1M5Q6R2_9FIRM</name>
<evidence type="ECO:0000313" key="7">
    <source>
        <dbReference type="Proteomes" id="UP000184032"/>
    </source>
</evidence>
<keyword evidence="7" id="KW-1185">Reference proteome</keyword>
<dbReference type="Gene3D" id="1.10.10.10">
    <property type="entry name" value="Winged helix-like DNA-binding domain superfamily/Winged helix DNA-binding domain"/>
    <property type="match status" value="1"/>
</dbReference>
<sequence>MEFREFEYIITVAKYQSFTKAAEKLYVSQPTISQTITNVEKKLNVKLFDRSCFPIKLTYSGERYVEIAKEIISLKDNLLKELSDINNGEQGKIRLGTPTERAAHVIPLVIGDFKREYPKYEVVVIENSSKNLRKMLVEKEVDILLLPQKEQEIDLDIEDEFIYEEKLLLAAKKGLVKSEDLIGNYKNVFPVKNINKYPLIMLKKGHAMRLTLDVLLKDIKDQKIYMETDSHTYSALLASKGLGITIVPTRTRELLRNNNELDYFLIEKTNGEFLNRKIYAIYRKDYYMSKAEKKFLNIIKTKLKVIENISIL</sequence>
<evidence type="ECO:0000313" key="6">
    <source>
        <dbReference type="EMBL" id="SHH09662.1"/>
    </source>
</evidence>
<dbReference type="Pfam" id="PF00126">
    <property type="entry name" value="HTH_1"/>
    <property type="match status" value="1"/>
</dbReference>
<dbReference type="Proteomes" id="UP000184032">
    <property type="component" value="Unassembled WGS sequence"/>
</dbReference>
<evidence type="ECO:0000256" key="1">
    <source>
        <dbReference type="ARBA" id="ARBA00009437"/>
    </source>
</evidence>
<proteinExistence type="inferred from homology"/>
<dbReference type="PROSITE" id="PS50931">
    <property type="entry name" value="HTH_LYSR"/>
    <property type="match status" value="1"/>
</dbReference>
<evidence type="ECO:0000256" key="3">
    <source>
        <dbReference type="ARBA" id="ARBA00023125"/>
    </source>
</evidence>
<dbReference type="RefSeq" id="WP_073183476.1">
    <property type="nucleotide sequence ID" value="NZ_FQXI01000002.1"/>
</dbReference>
<organism evidence="6 7">
    <name type="scientific">Anaerosphaera aminiphila DSM 21120</name>
    <dbReference type="NCBI Taxonomy" id="1120995"/>
    <lineage>
        <taxon>Bacteria</taxon>
        <taxon>Bacillati</taxon>
        <taxon>Bacillota</taxon>
        <taxon>Tissierellia</taxon>
        <taxon>Tissierellales</taxon>
        <taxon>Peptoniphilaceae</taxon>
        <taxon>Anaerosphaera</taxon>
    </lineage>
</organism>
<evidence type="ECO:0000259" key="5">
    <source>
        <dbReference type="PROSITE" id="PS50931"/>
    </source>
</evidence>
<dbReference type="PANTHER" id="PTHR30126">
    <property type="entry name" value="HTH-TYPE TRANSCRIPTIONAL REGULATOR"/>
    <property type="match status" value="1"/>
</dbReference>
<keyword evidence="3 6" id="KW-0238">DNA-binding</keyword>
<dbReference type="EMBL" id="FQXI01000002">
    <property type="protein sequence ID" value="SHH09662.1"/>
    <property type="molecule type" value="Genomic_DNA"/>
</dbReference>
<dbReference type="Pfam" id="PF03466">
    <property type="entry name" value="LysR_substrate"/>
    <property type="match status" value="1"/>
</dbReference>
<feature type="domain" description="HTH lysR-type" evidence="5">
    <location>
        <begin position="1"/>
        <end position="58"/>
    </location>
</feature>
<dbReference type="PRINTS" id="PR00039">
    <property type="entry name" value="HTHLYSR"/>
</dbReference>
<dbReference type="FunFam" id="1.10.10.10:FF:000001">
    <property type="entry name" value="LysR family transcriptional regulator"/>
    <property type="match status" value="1"/>
</dbReference>
<keyword evidence="2" id="KW-0805">Transcription regulation</keyword>
<dbReference type="GO" id="GO:0003677">
    <property type="term" value="F:DNA binding"/>
    <property type="evidence" value="ECO:0007669"/>
    <property type="project" value="UniProtKB-KW"/>
</dbReference>
<dbReference type="SUPFAM" id="SSF53850">
    <property type="entry name" value="Periplasmic binding protein-like II"/>
    <property type="match status" value="1"/>
</dbReference>
<comment type="similarity">
    <text evidence="1">Belongs to the LysR transcriptional regulatory family.</text>
</comment>
<dbReference type="STRING" id="1120995.SAMN02745245_00523"/>
<accession>A0A1M5Q6R2</accession>
<dbReference type="InterPro" id="IPR005119">
    <property type="entry name" value="LysR_subst-bd"/>
</dbReference>
<dbReference type="CDD" id="cd05466">
    <property type="entry name" value="PBP2_LTTR_substrate"/>
    <property type="match status" value="1"/>
</dbReference>
<dbReference type="Gene3D" id="3.40.190.290">
    <property type="match status" value="1"/>
</dbReference>
<dbReference type="InterPro" id="IPR000847">
    <property type="entry name" value="LysR_HTH_N"/>
</dbReference>
<dbReference type="OrthoDB" id="9785745at2"/>
<dbReference type="SUPFAM" id="SSF46785">
    <property type="entry name" value="Winged helix' DNA-binding domain"/>
    <property type="match status" value="1"/>
</dbReference>
<keyword evidence="4" id="KW-0804">Transcription</keyword>
<dbReference type="InterPro" id="IPR036390">
    <property type="entry name" value="WH_DNA-bd_sf"/>
</dbReference>
<dbReference type="GO" id="GO:0003700">
    <property type="term" value="F:DNA-binding transcription factor activity"/>
    <property type="evidence" value="ECO:0007669"/>
    <property type="project" value="InterPro"/>
</dbReference>
<protein>
    <submittedName>
        <fullName evidence="6">DNA-binding transcriptional regulator, LysR family</fullName>
    </submittedName>
</protein>